<feature type="region of interest" description="Disordered" evidence="2">
    <location>
        <begin position="164"/>
        <end position="186"/>
    </location>
</feature>
<sequence length="705" mass="78943">MQILLPFESVLCPVCLEADRANYRALSLNDAIRHYSEKHTALEIIYICRLCEKPYKSKHGALCHIPKCPGKKTVTDALQCAECAEAFPTQRGLSQHKRHRHPNKRNEERDPKITQKMTEHLKTKTLKQISDKRKEPAYCRRRDKYLVEMAKTLPAVKRRSVSLSSASGNVNKTPRDKITRRRGLSVTETDNSNKEIVDIELNDKETGMEPASAVSDTPLDCYRSESEMAENQCQDLTGNNGGHKTRLDITKIILKECRVNLSRCDHMVGTFGSDDEMENDLSESDSWQAGLVEALGKISYAKWPRHLTEIGRSLKEARNKLDIDSVETIYNKIVELLTKSQKSDSHDDRPPRGKHRTKRSHKRYLYARTQDLFKKEPGLLARHVRLGTDHTAQNNASIPRGEVIDLYTALWGSKVPTRVTDCNEAEAMGFDSFGPILAAEIQKRLTRTKKATAPGPDKIKKADLLGPYKCELLAGMFNLMLAAGALPSAWKNNRTTLIPKEGKDGTKVTNYRPLTIGSLLSRLFWGILDERLRSVIQMNPRQKGFVSEAGCYANVRILHELTHQMKKSGGGVGIQLDVSKAFDTVPHEAIPIALKRKGVPAPIVDLIRCSYEAQDLLDCTVEELGSLGMTIAANKSCAYRIKSSKDSWFMEDPGVERIGEKIPVCTPENKITYLVLKAKTNAKSKTNSSVPNTAFPTSADHSRAL</sequence>
<evidence type="ECO:0000259" key="4">
    <source>
        <dbReference type="PROSITE" id="PS50878"/>
    </source>
</evidence>
<accession>A0AAW2EQ95</accession>
<evidence type="ECO:0000313" key="6">
    <source>
        <dbReference type="Proteomes" id="UP001430953"/>
    </source>
</evidence>
<gene>
    <name evidence="5" type="ORF">PUN28_017894</name>
</gene>
<keyword evidence="1" id="KW-0479">Metal-binding</keyword>
<keyword evidence="1" id="KW-0863">Zinc-finger</keyword>
<feature type="region of interest" description="Disordered" evidence="2">
    <location>
        <begin position="340"/>
        <end position="361"/>
    </location>
</feature>
<feature type="compositionally biased region" description="Polar residues" evidence="2">
    <location>
        <begin position="684"/>
        <end position="696"/>
    </location>
</feature>
<evidence type="ECO:0000256" key="1">
    <source>
        <dbReference type="PROSITE-ProRule" id="PRU00042"/>
    </source>
</evidence>
<reference evidence="5 6" key="1">
    <citation type="submission" date="2023-03" db="EMBL/GenBank/DDBJ databases">
        <title>High recombination rates correlate with genetic variation in Cardiocondyla obscurior ants.</title>
        <authorList>
            <person name="Errbii M."/>
        </authorList>
    </citation>
    <scope>NUCLEOTIDE SEQUENCE [LARGE SCALE GENOMIC DNA]</scope>
    <source>
        <strain evidence="5">Alpha-2009</strain>
        <tissue evidence="5">Whole body</tissue>
    </source>
</reference>
<evidence type="ECO:0000259" key="3">
    <source>
        <dbReference type="PROSITE" id="PS50157"/>
    </source>
</evidence>
<evidence type="ECO:0008006" key="7">
    <source>
        <dbReference type="Google" id="ProtNLM"/>
    </source>
</evidence>
<keyword evidence="6" id="KW-1185">Reference proteome</keyword>
<dbReference type="GO" id="GO:0008270">
    <property type="term" value="F:zinc ion binding"/>
    <property type="evidence" value="ECO:0007669"/>
    <property type="project" value="UniProtKB-KW"/>
</dbReference>
<dbReference type="PROSITE" id="PS50157">
    <property type="entry name" value="ZINC_FINGER_C2H2_2"/>
    <property type="match status" value="1"/>
</dbReference>
<dbReference type="AlphaFoldDB" id="A0AAW2EQ95"/>
<dbReference type="EMBL" id="JADYXP020000021">
    <property type="protein sequence ID" value="KAL0103857.1"/>
    <property type="molecule type" value="Genomic_DNA"/>
</dbReference>
<proteinExistence type="predicted"/>
<comment type="caution">
    <text evidence="5">The sequence shown here is derived from an EMBL/GenBank/DDBJ whole genome shotgun (WGS) entry which is preliminary data.</text>
</comment>
<feature type="compositionally biased region" description="Basic residues" evidence="2">
    <location>
        <begin position="352"/>
        <end position="361"/>
    </location>
</feature>
<evidence type="ECO:0000313" key="5">
    <source>
        <dbReference type="EMBL" id="KAL0103857.1"/>
    </source>
</evidence>
<keyword evidence="1" id="KW-0862">Zinc</keyword>
<feature type="domain" description="Reverse transcriptase" evidence="4">
    <location>
        <begin position="479"/>
        <end position="705"/>
    </location>
</feature>
<protein>
    <recommendedName>
        <fullName evidence="7">Reverse transcriptase</fullName>
    </recommendedName>
</protein>
<dbReference type="InterPro" id="IPR000477">
    <property type="entry name" value="RT_dom"/>
</dbReference>
<feature type="compositionally biased region" description="Basic residues" evidence="2">
    <location>
        <begin position="94"/>
        <end position="103"/>
    </location>
</feature>
<dbReference type="InterPro" id="IPR013087">
    <property type="entry name" value="Znf_C2H2_type"/>
</dbReference>
<feature type="region of interest" description="Disordered" evidence="2">
    <location>
        <begin position="684"/>
        <end position="705"/>
    </location>
</feature>
<dbReference type="PROSITE" id="PS00028">
    <property type="entry name" value="ZINC_FINGER_C2H2_1"/>
    <property type="match status" value="1"/>
</dbReference>
<dbReference type="Proteomes" id="UP001430953">
    <property type="component" value="Unassembled WGS sequence"/>
</dbReference>
<dbReference type="PANTHER" id="PTHR19446">
    <property type="entry name" value="REVERSE TRANSCRIPTASES"/>
    <property type="match status" value="1"/>
</dbReference>
<name>A0AAW2EQ95_9HYME</name>
<dbReference type="PROSITE" id="PS50878">
    <property type="entry name" value="RT_POL"/>
    <property type="match status" value="1"/>
</dbReference>
<feature type="compositionally biased region" description="Basic and acidic residues" evidence="2">
    <location>
        <begin position="341"/>
        <end position="351"/>
    </location>
</feature>
<dbReference type="Pfam" id="PF00078">
    <property type="entry name" value="RVT_1"/>
    <property type="match status" value="1"/>
</dbReference>
<feature type="domain" description="C2H2-type" evidence="3">
    <location>
        <begin position="78"/>
        <end position="106"/>
    </location>
</feature>
<feature type="region of interest" description="Disordered" evidence="2">
    <location>
        <begin position="91"/>
        <end position="110"/>
    </location>
</feature>
<organism evidence="5 6">
    <name type="scientific">Cardiocondyla obscurior</name>
    <dbReference type="NCBI Taxonomy" id="286306"/>
    <lineage>
        <taxon>Eukaryota</taxon>
        <taxon>Metazoa</taxon>
        <taxon>Ecdysozoa</taxon>
        <taxon>Arthropoda</taxon>
        <taxon>Hexapoda</taxon>
        <taxon>Insecta</taxon>
        <taxon>Pterygota</taxon>
        <taxon>Neoptera</taxon>
        <taxon>Endopterygota</taxon>
        <taxon>Hymenoptera</taxon>
        <taxon>Apocrita</taxon>
        <taxon>Aculeata</taxon>
        <taxon>Formicoidea</taxon>
        <taxon>Formicidae</taxon>
        <taxon>Myrmicinae</taxon>
        <taxon>Cardiocondyla</taxon>
    </lineage>
</organism>
<evidence type="ECO:0000256" key="2">
    <source>
        <dbReference type="SAM" id="MobiDB-lite"/>
    </source>
</evidence>